<gene>
    <name evidence="18" type="ORF">ENU14_05960</name>
</gene>
<evidence type="ECO:0000256" key="16">
    <source>
        <dbReference type="ARBA" id="ARBA00047857"/>
    </source>
</evidence>
<comment type="cofactor">
    <cofactor evidence="1">
        <name>Mg(2+)</name>
        <dbReference type="ChEBI" id="CHEBI:18420"/>
    </cofactor>
</comment>
<comment type="caution">
    <text evidence="18">The sequence shown here is derived from an EMBL/GenBank/DDBJ whole genome shotgun (WGS) entry which is preliminary data.</text>
</comment>
<evidence type="ECO:0000256" key="3">
    <source>
        <dbReference type="ARBA" id="ARBA00006428"/>
    </source>
</evidence>
<sequence>MEISMAVFFKLIGRVFSGLGYASRFVKIYEDLFIKYLNFNPYPGTLNVDIGCDASLLFLRLKPIIIPPPIPIYSYVYVYPASINNSLKVYVVKSSRSIYDWRVLEIVSKTCLRELLGLKDGDYVEIVVEDSTYN</sequence>
<dbReference type="AlphaFoldDB" id="A0A7C4H9V0"/>
<evidence type="ECO:0000256" key="9">
    <source>
        <dbReference type="ARBA" id="ARBA00022723"/>
    </source>
</evidence>
<name>A0A7C4H9V0_STAMA</name>
<dbReference type="InterPro" id="IPR023465">
    <property type="entry name" value="Riboflavin_kinase_dom_sf"/>
</dbReference>
<dbReference type="InterPro" id="IPR039063">
    <property type="entry name" value="RibK_CTP-dep"/>
</dbReference>
<evidence type="ECO:0000256" key="12">
    <source>
        <dbReference type="ARBA" id="ARBA00022842"/>
    </source>
</evidence>
<protein>
    <recommendedName>
        <fullName evidence="5">Riboflavin kinase</fullName>
        <ecNumber evidence="4">2.7.1.161</ecNumber>
    </recommendedName>
    <alternativeName>
        <fullName evidence="14">CTP-dependent riboflavin kinase</fullName>
    </alternativeName>
    <alternativeName>
        <fullName evidence="15">CTP:riboflavin 5'-phosphotransferase</fullName>
    </alternativeName>
    <alternativeName>
        <fullName evidence="13">Flavokinase</fullName>
    </alternativeName>
</protein>
<keyword evidence="12" id="KW-0460">Magnesium</keyword>
<evidence type="ECO:0000313" key="18">
    <source>
        <dbReference type="EMBL" id="HGM59106.1"/>
    </source>
</evidence>
<comment type="similarity">
    <text evidence="3">Belongs to the archaeal riboflavin kinase family.</text>
</comment>
<keyword evidence="11" id="KW-0418">Kinase</keyword>
<dbReference type="InterPro" id="IPR023602">
    <property type="entry name" value="Riboflavin_kinase_CTP-dep"/>
</dbReference>
<evidence type="ECO:0000256" key="1">
    <source>
        <dbReference type="ARBA" id="ARBA00001946"/>
    </source>
</evidence>
<keyword evidence="6" id="KW-0285">Flavoprotein</keyword>
<evidence type="ECO:0000256" key="7">
    <source>
        <dbReference type="ARBA" id="ARBA00022643"/>
    </source>
</evidence>
<dbReference type="SUPFAM" id="SSF82114">
    <property type="entry name" value="Riboflavin kinase-like"/>
    <property type="match status" value="1"/>
</dbReference>
<dbReference type="GO" id="GO:0008531">
    <property type="term" value="F:riboflavin kinase activity"/>
    <property type="evidence" value="ECO:0007669"/>
    <property type="project" value="InterPro"/>
</dbReference>
<proteinExistence type="inferred from homology"/>
<organism evidence="18">
    <name type="scientific">Staphylothermus marinus</name>
    <dbReference type="NCBI Taxonomy" id="2280"/>
    <lineage>
        <taxon>Archaea</taxon>
        <taxon>Thermoproteota</taxon>
        <taxon>Thermoprotei</taxon>
        <taxon>Desulfurococcales</taxon>
        <taxon>Desulfurococcaceae</taxon>
        <taxon>Staphylothermus</taxon>
    </lineage>
</organism>
<comment type="catalytic activity">
    <reaction evidence="16">
        <text>riboflavin + CTP = CDP + FMN + H(+)</text>
        <dbReference type="Rhea" id="RHEA:25021"/>
        <dbReference type="ChEBI" id="CHEBI:15378"/>
        <dbReference type="ChEBI" id="CHEBI:37563"/>
        <dbReference type="ChEBI" id="CHEBI:57986"/>
        <dbReference type="ChEBI" id="CHEBI:58069"/>
        <dbReference type="ChEBI" id="CHEBI:58210"/>
        <dbReference type="EC" id="2.7.1.161"/>
    </reaction>
</comment>
<keyword evidence="9" id="KW-0479">Metal-binding</keyword>
<evidence type="ECO:0000256" key="4">
    <source>
        <dbReference type="ARBA" id="ARBA00011987"/>
    </source>
</evidence>
<keyword evidence="10" id="KW-0547">Nucleotide-binding</keyword>
<dbReference type="PANTHER" id="PTHR40706">
    <property type="entry name" value="RIBOFLAVIN KINASE"/>
    <property type="match status" value="1"/>
</dbReference>
<dbReference type="EMBL" id="DTBJ01000051">
    <property type="protein sequence ID" value="HGM59106.1"/>
    <property type="molecule type" value="Genomic_DNA"/>
</dbReference>
<feature type="domain" description="Riboflavin kinase" evidence="17">
    <location>
        <begin position="15"/>
        <end position="128"/>
    </location>
</feature>
<evidence type="ECO:0000259" key="17">
    <source>
        <dbReference type="Pfam" id="PF01982"/>
    </source>
</evidence>
<evidence type="ECO:0000256" key="15">
    <source>
        <dbReference type="ARBA" id="ARBA00033116"/>
    </source>
</evidence>
<dbReference type="PANTHER" id="PTHR40706:SF1">
    <property type="entry name" value="RIBOFLAVIN KINASE"/>
    <property type="match status" value="1"/>
</dbReference>
<comment type="pathway">
    <text evidence="2">Cofactor biosynthesis; FMN biosynthesis; FMN from riboflavin (CTP route): step 1/1.</text>
</comment>
<dbReference type="Pfam" id="PF01982">
    <property type="entry name" value="CTP-dep_RFKase"/>
    <property type="match status" value="1"/>
</dbReference>
<keyword evidence="7" id="KW-0288">FMN</keyword>
<dbReference type="Gene3D" id="2.40.30.30">
    <property type="entry name" value="Riboflavin kinase-like"/>
    <property type="match status" value="1"/>
</dbReference>
<reference evidence="18" key="1">
    <citation type="journal article" date="2020" name="mSystems">
        <title>Genome- and Community-Level Interaction Insights into Carbon Utilization and Element Cycling Functions of Hydrothermarchaeota in Hydrothermal Sediment.</title>
        <authorList>
            <person name="Zhou Z."/>
            <person name="Liu Y."/>
            <person name="Xu W."/>
            <person name="Pan J."/>
            <person name="Luo Z.H."/>
            <person name="Li M."/>
        </authorList>
    </citation>
    <scope>NUCLEOTIDE SEQUENCE [LARGE SCALE GENOMIC DNA]</scope>
    <source>
        <strain evidence="18">SpSt-642</strain>
    </source>
</reference>
<evidence type="ECO:0000256" key="13">
    <source>
        <dbReference type="ARBA" id="ARBA00029789"/>
    </source>
</evidence>
<dbReference type="GO" id="GO:0000166">
    <property type="term" value="F:nucleotide binding"/>
    <property type="evidence" value="ECO:0007669"/>
    <property type="project" value="UniProtKB-KW"/>
</dbReference>
<dbReference type="GO" id="GO:0009398">
    <property type="term" value="P:FMN biosynthetic process"/>
    <property type="evidence" value="ECO:0007669"/>
    <property type="project" value="UniProtKB-UniPathway"/>
</dbReference>
<dbReference type="GO" id="GO:0046872">
    <property type="term" value="F:metal ion binding"/>
    <property type="evidence" value="ECO:0007669"/>
    <property type="project" value="UniProtKB-KW"/>
</dbReference>
<evidence type="ECO:0000256" key="8">
    <source>
        <dbReference type="ARBA" id="ARBA00022679"/>
    </source>
</evidence>
<evidence type="ECO:0000256" key="2">
    <source>
        <dbReference type="ARBA" id="ARBA00005219"/>
    </source>
</evidence>
<dbReference type="EC" id="2.7.1.161" evidence="4"/>
<keyword evidence="8" id="KW-0808">Transferase</keyword>
<evidence type="ECO:0000256" key="14">
    <source>
        <dbReference type="ARBA" id="ARBA00030544"/>
    </source>
</evidence>
<evidence type="ECO:0000256" key="6">
    <source>
        <dbReference type="ARBA" id="ARBA00022630"/>
    </source>
</evidence>
<evidence type="ECO:0000256" key="10">
    <source>
        <dbReference type="ARBA" id="ARBA00022741"/>
    </source>
</evidence>
<dbReference type="GO" id="GO:0009231">
    <property type="term" value="P:riboflavin biosynthetic process"/>
    <property type="evidence" value="ECO:0007669"/>
    <property type="project" value="InterPro"/>
</dbReference>
<evidence type="ECO:0000256" key="11">
    <source>
        <dbReference type="ARBA" id="ARBA00022777"/>
    </source>
</evidence>
<evidence type="ECO:0000256" key="5">
    <source>
        <dbReference type="ARBA" id="ARBA00017394"/>
    </source>
</evidence>
<dbReference type="UniPathway" id="UPA00276">
    <property type="reaction ID" value="UER00929"/>
</dbReference>
<accession>A0A7C4H9V0</accession>